<comment type="similarity">
    <text evidence="1">Belongs to the nucleoside-specific channel-forming outer membrane porin (Tsx) (TC 1.B.10) family.</text>
</comment>
<dbReference type="Proteomes" id="UP000185753">
    <property type="component" value="Unassembled WGS sequence"/>
</dbReference>
<evidence type="ECO:0000256" key="1">
    <source>
        <dbReference type="ARBA" id="ARBA00008728"/>
    </source>
</evidence>
<keyword evidence="4" id="KW-1185">Reference proteome</keyword>
<protein>
    <submittedName>
        <fullName evidence="3">Ion channel protein Tsx</fullName>
    </submittedName>
</protein>
<dbReference type="STRING" id="1443941.A9J31_09075"/>
<dbReference type="OrthoDB" id="104801at2"/>
<keyword evidence="2" id="KW-0732">Signal</keyword>
<evidence type="ECO:0000256" key="2">
    <source>
        <dbReference type="SAM" id="SignalP"/>
    </source>
</evidence>
<dbReference type="Gene3D" id="2.40.230.20">
    <property type="entry name" value="Nucleoside-specific channel-forming protein, Tsx-like"/>
    <property type="match status" value="1"/>
</dbReference>
<evidence type="ECO:0000313" key="3">
    <source>
        <dbReference type="EMBL" id="OBX27818.1"/>
    </source>
</evidence>
<dbReference type="SUPFAM" id="SSF111364">
    <property type="entry name" value="Tsx-like channel"/>
    <property type="match status" value="1"/>
</dbReference>
<gene>
    <name evidence="3" type="ORF">A9J31_09075</name>
</gene>
<evidence type="ECO:0000313" key="4">
    <source>
        <dbReference type="Proteomes" id="UP000185753"/>
    </source>
</evidence>
<feature type="signal peptide" evidence="2">
    <location>
        <begin position="1"/>
        <end position="21"/>
    </location>
</feature>
<comment type="caution">
    <text evidence="3">The sequence shown here is derived from an EMBL/GenBank/DDBJ whole genome shotgun (WGS) entry which is preliminary data.</text>
</comment>
<reference evidence="4" key="1">
    <citation type="submission" date="2016-06" db="EMBL/GenBank/DDBJ databases">
        <authorList>
            <person name="Radolfova-Krizova L."/>
            <person name="Nemec A."/>
        </authorList>
    </citation>
    <scope>NUCLEOTIDE SEQUENCE [LARGE SCALE GENOMIC DNA]</scope>
    <source>
        <strain evidence="4">ANC 4275</strain>
    </source>
</reference>
<dbReference type="GO" id="GO:0009279">
    <property type="term" value="C:cell outer membrane"/>
    <property type="evidence" value="ECO:0007669"/>
    <property type="project" value="InterPro"/>
</dbReference>
<sequence>MKFKPLSAAILCTISANSIFAAPIWQDFSITGLYGTDYQLIAKEDKQTTVTFEYASKHKYGDFFIFADRTHNDVNGDQTYFEASPRLSLGAVTGKELKFGPVKDVLLATTWEAGSNMDNFLYGIGFDFDVPYFQYAKLNLYKVNNDTKADDYQMTLTYAIPFKIGSESFLADAFLDWSTVEKGSASEMNWTSQYKWNVGQHISPDTRLYVGVEHSVWNNKYNIKGKDENNLSALVKYHF</sequence>
<name>A0A1A7R8K1_9GAMM</name>
<feature type="chain" id="PRO_5008360665" evidence="2">
    <location>
        <begin position="22"/>
        <end position="239"/>
    </location>
</feature>
<dbReference type="Pfam" id="PF03502">
    <property type="entry name" value="Channel_Tsx"/>
    <property type="match status" value="1"/>
</dbReference>
<dbReference type="InterPro" id="IPR018013">
    <property type="entry name" value="Channel_Tsx-like"/>
</dbReference>
<organism evidence="3 4">
    <name type="scientific">Acinetobacter gandensis</name>
    <dbReference type="NCBI Taxonomy" id="1443941"/>
    <lineage>
        <taxon>Bacteria</taxon>
        <taxon>Pseudomonadati</taxon>
        <taxon>Pseudomonadota</taxon>
        <taxon>Gammaproteobacteria</taxon>
        <taxon>Moraxellales</taxon>
        <taxon>Moraxellaceae</taxon>
        <taxon>Acinetobacter</taxon>
    </lineage>
</organism>
<dbReference type="AlphaFoldDB" id="A0A1A7R8K1"/>
<accession>A0A1A7R8K1</accession>
<dbReference type="RefSeq" id="WP_067766830.1">
    <property type="nucleotide sequence ID" value="NZ_JBLZYA010000026.1"/>
</dbReference>
<dbReference type="InterPro" id="IPR036777">
    <property type="entry name" value="Channel_Tsx-like_sf"/>
</dbReference>
<dbReference type="EMBL" id="LZDS01000028">
    <property type="protein sequence ID" value="OBX27818.1"/>
    <property type="molecule type" value="Genomic_DNA"/>
</dbReference>
<proteinExistence type="inferred from homology"/>